<dbReference type="Proteomes" id="UP000198280">
    <property type="component" value="Unassembled WGS sequence"/>
</dbReference>
<dbReference type="EMBL" id="FZOF01000029">
    <property type="protein sequence ID" value="SNT47534.1"/>
    <property type="molecule type" value="Genomic_DNA"/>
</dbReference>
<dbReference type="AlphaFoldDB" id="A0A239MZF1"/>
<dbReference type="PANTHER" id="PTHR33204:SF37">
    <property type="entry name" value="HTH-TYPE TRANSCRIPTIONAL REGULATOR YODB"/>
    <property type="match status" value="1"/>
</dbReference>
<organism evidence="6 7">
    <name type="scientific">Actinacidiphila glaucinigra</name>
    <dbReference type="NCBI Taxonomy" id="235986"/>
    <lineage>
        <taxon>Bacteria</taxon>
        <taxon>Bacillati</taxon>
        <taxon>Actinomycetota</taxon>
        <taxon>Actinomycetes</taxon>
        <taxon>Kitasatosporales</taxon>
        <taxon>Streptomycetaceae</taxon>
        <taxon>Actinacidiphila</taxon>
    </lineage>
</organism>
<sequence>MSSYEPDFCPRYHLAVEMIGRRWAGVILRELLRGATHFRQISDAIPDITDKLLSDRLKRFEQEGVVERHVLPTTPVTIEYRLTAKGRALEEVVREISTWAESWLPAEDEMDEMDEAVPSGEEIEPAA</sequence>
<protein>
    <submittedName>
        <fullName evidence="6">Transcriptional regulator, HxlR family</fullName>
    </submittedName>
</protein>
<feature type="domain" description="HTH hxlR-type" evidence="5">
    <location>
        <begin position="9"/>
        <end position="108"/>
    </location>
</feature>
<evidence type="ECO:0000256" key="2">
    <source>
        <dbReference type="ARBA" id="ARBA00023125"/>
    </source>
</evidence>
<keyword evidence="7" id="KW-1185">Reference proteome</keyword>
<gene>
    <name evidence="6" type="ORF">SAMN05216252_12910</name>
</gene>
<dbReference type="InterPro" id="IPR002577">
    <property type="entry name" value="HTH_HxlR"/>
</dbReference>
<evidence type="ECO:0000313" key="6">
    <source>
        <dbReference type="EMBL" id="SNT47534.1"/>
    </source>
</evidence>
<proteinExistence type="predicted"/>
<dbReference type="SUPFAM" id="SSF46785">
    <property type="entry name" value="Winged helix' DNA-binding domain"/>
    <property type="match status" value="1"/>
</dbReference>
<evidence type="ECO:0000256" key="1">
    <source>
        <dbReference type="ARBA" id="ARBA00023015"/>
    </source>
</evidence>
<dbReference type="PROSITE" id="PS51118">
    <property type="entry name" value="HTH_HXLR"/>
    <property type="match status" value="1"/>
</dbReference>
<dbReference type="GO" id="GO:0003677">
    <property type="term" value="F:DNA binding"/>
    <property type="evidence" value="ECO:0007669"/>
    <property type="project" value="UniProtKB-KW"/>
</dbReference>
<dbReference type="Pfam" id="PF01638">
    <property type="entry name" value="HxlR"/>
    <property type="match status" value="1"/>
</dbReference>
<dbReference type="InterPro" id="IPR036390">
    <property type="entry name" value="WH_DNA-bd_sf"/>
</dbReference>
<reference evidence="6 7" key="1">
    <citation type="submission" date="2017-06" db="EMBL/GenBank/DDBJ databases">
        <authorList>
            <person name="Kim H.J."/>
            <person name="Triplett B.A."/>
        </authorList>
    </citation>
    <scope>NUCLEOTIDE SEQUENCE [LARGE SCALE GENOMIC DNA]</scope>
    <source>
        <strain evidence="6 7">CGMCC 4.1858</strain>
    </source>
</reference>
<evidence type="ECO:0000256" key="4">
    <source>
        <dbReference type="SAM" id="MobiDB-lite"/>
    </source>
</evidence>
<keyword evidence="2" id="KW-0238">DNA-binding</keyword>
<keyword evidence="3" id="KW-0804">Transcription</keyword>
<evidence type="ECO:0000259" key="5">
    <source>
        <dbReference type="PROSITE" id="PS51118"/>
    </source>
</evidence>
<keyword evidence="1" id="KW-0805">Transcription regulation</keyword>
<name>A0A239MZF1_9ACTN</name>
<dbReference type="Gene3D" id="1.10.10.10">
    <property type="entry name" value="Winged helix-like DNA-binding domain superfamily/Winged helix DNA-binding domain"/>
    <property type="match status" value="1"/>
</dbReference>
<accession>A0A239MZF1</accession>
<evidence type="ECO:0000313" key="7">
    <source>
        <dbReference type="Proteomes" id="UP000198280"/>
    </source>
</evidence>
<feature type="region of interest" description="Disordered" evidence="4">
    <location>
        <begin position="107"/>
        <end position="127"/>
    </location>
</feature>
<dbReference type="RefSeq" id="WP_245939223.1">
    <property type="nucleotide sequence ID" value="NZ_FZOF01000029.1"/>
</dbReference>
<evidence type="ECO:0000256" key="3">
    <source>
        <dbReference type="ARBA" id="ARBA00023163"/>
    </source>
</evidence>
<dbReference type="InterPro" id="IPR036388">
    <property type="entry name" value="WH-like_DNA-bd_sf"/>
</dbReference>
<dbReference type="PANTHER" id="PTHR33204">
    <property type="entry name" value="TRANSCRIPTIONAL REGULATOR, MARR FAMILY"/>
    <property type="match status" value="1"/>
</dbReference>